<name>A0A367Z8X2_9BACT</name>
<evidence type="ECO:0000313" key="1">
    <source>
        <dbReference type="EMBL" id="RCK74616.1"/>
    </source>
</evidence>
<dbReference type="EMBL" id="QOQW01000043">
    <property type="protein sequence ID" value="RCK74616.1"/>
    <property type="molecule type" value="Genomic_DNA"/>
</dbReference>
<protein>
    <submittedName>
        <fullName evidence="1">Uncharacterized protein</fullName>
    </submittedName>
</protein>
<dbReference type="Proteomes" id="UP000252355">
    <property type="component" value="Unassembled WGS sequence"/>
</dbReference>
<organism evidence="1 2">
    <name type="scientific">Candidatus Ozemobacter sibiricus</name>
    <dbReference type="NCBI Taxonomy" id="2268124"/>
    <lineage>
        <taxon>Bacteria</taxon>
        <taxon>Candidatus Ozemobacteria</taxon>
        <taxon>Candidatus Ozemobacterales</taxon>
        <taxon>Candidatus Ozemobacteraceae</taxon>
        <taxon>Candidatus Ozemobacter</taxon>
    </lineage>
</organism>
<reference evidence="1 2" key="1">
    <citation type="submission" date="2018-05" db="EMBL/GenBank/DDBJ databases">
        <title>A metagenomic window into the 2 km-deep terrestrial subsurface aquifer revealed taxonomically and functionally diverse microbial community comprising novel uncultured bacterial lineages.</title>
        <authorList>
            <person name="Kadnikov V.V."/>
            <person name="Mardanov A.V."/>
            <person name="Beletsky A.V."/>
            <person name="Banks D."/>
            <person name="Pimenov N.V."/>
            <person name="Frank Y.A."/>
            <person name="Karnachuk O.V."/>
            <person name="Ravin N.V."/>
        </authorList>
    </citation>
    <scope>NUCLEOTIDE SEQUENCE [LARGE SCALE GENOMIC DNA]</scope>
    <source>
        <strain evidence="1">BY5</strain>
    </source>
</reference>
<gene>
    <name evidence="1" type="ORF">OZSIB_0103</name>
</gene>
<dbReference type="AlphaFoldDB" id="A0A367Z8X2"/>
<accession>A0A367Z8X2</accession>
<sequence>MVRPLYPRPKPEPAPEPPWWKSPSILGAGVGILALAVVAVVHFGTGPGVIDPGAGPGSGAARDGGWFSFLKPSRYIRPKPIDVIAEEEWRELGLASGTVAPPALKAENYREKRRLYAFQKYETVRQLAREKENERTEFERRRSTPTAMTLKEAVSALEDSDNLGIMKLESLLKEELQKQGAKSENLDILIFAFQNLGDTYTRKNMKQKAKEAYLNAFRLLKEKAPSEEGAQWDAAMAEIEKLDATTPGN</sequence>
<evidence type="ECO:0000313" key="2">
    <source>
        <dbReference type="Proteomes" id="UP000252355"/>
    </source>
</evidence>
<comment type="caution">
    <text evidence="1">The sequence shown here is derived from an EMBL/GenBank/DDBJ whole genome shotgun (WGS) entry which is preliminary data.</text>
</comment>
<proteinExistence type="predicted"/>